<dbReference type="RefSeq" id="WP_235295193.1">
    <property type="nucleotide sequence ID" value="NZ_BSOH01000021.1"/>
</dbReference>
<sequence length="311" mass="35289">MKEKKILLTGANGQIGTALTKALRDIHGKENVIATDITEPKIKNEPFDFIDILNKVRLKEYIGDYKITQIYHLAAILSASGELNPQKTWEVNLNGLLSILDIAVDLKLNKVFFPSTIAVYGPTTLRKNTPQHVSLEPETVYGMSKVAGELWCNYYNLKYGVDARSVRYPGIIGYQSIPQGGTTDYAVEMFHAAIKGEPYECFLKADTKLPMMYMPDAIRATTELMETDAKDIRVRTSYNLAAMSFSPVELVEEIRKHYPNFEVSYKPDFRQDIAASWSESIDDSSARADWNWENEFDITKMTEDMIKNLTK</sequence>
<accession>A0AA37SPR8</accession>
<dbReference type="EMBL" id="BSOH01000021">
    <property type="protein sequence ID" value="GLR18511.1"/>
    <property type="molecule type" value="Genomic_DNA"/>
</dbReference>
<dbReference type="Proteomes" id="UP001156666">
    <property type="component" value="Unassembled WGS sequence"/>
</dbReference>
<evidence type="ECO:0000313" key="3">
    <source>
        <dbReference type="EMBL" id="GLR18511.1"/>
    </source>
</evidence>
<proteinExistence type="inferred from homology"/>
<keyword evidence="4" id="KW-1185">Reference proteome</keyword>
<reference evidence="3" key="2">
    <citation type="submission" date="2023-01" db="EMBL/GenBank/DDBJ databases">
        <title>Draft genome sequence of Portibacter lacus strain NBRC 108769.</title>
        <authorList>
            <person name="Sun Q."/>
            <person name="Mori K."/>
        </authorList>
    </citation>
    <scope>NUCLEOTIDE SEQUENCE</scope>
    <source>
        <strain evidence="3">NBRC 108769</strain>
    </source>
</reference>
<dbReference type="GO" id="GO:0008743">
    <property type="term" value="F:L-threonine 3-dehydrogenase activity"/>
    <property type="evidence" value="ECO:0007669"/>
    <property type="project" value="TreeGrafter"/>
</dbReference>
<comment type="caution">
    <text evidence="3">The sequence shown here is derived from an EMBL/GenBank/DDBJ whole genome shotgun (WGS) entry which is preliminary data.</text>
</comment>
<dbReference type="Pfam" id="PF01370">
    <property type="entry name" value="Epimerase"/>
    <property type="match status" value="1"/>
</dbReference>
<dbReference type="PANTHER" id="PTHR42687:SF1">
    <property type="entry name" value="L-THREONINE 3-DEHYDROGENASE, MITOCHONDRIAL"/>
    <property type="match status" value="1"/>
</dbReference>
<dbReference type="InterPro" id="IPR001509">
    <property type="entry name" value="Epimerase_deHydtase"/>
</dbReference>
<dbReference type="InterPro" id="IPR051225">
    <property type="entry name" value="NAD(P)_epim/dehydratase"/>
</dbReference>
<dbReference type="SUPFAM" id="SSF51735">
    <property type="entry name" value="NAD(P)-binding Rossmann-fold domains"/>
    <property type="match status" value="1"/>
</dbReference>
<organism evidence="3 4">
    <name type="scientific">Portibacter lacus</name>
    <dbReference type="NCBI Taxonomy" id="1099794"/>
    <lineage>
        <taxon>Bacteria</taxon>
        <taxon>Pseudomonadati</taxon>
        <taxon>Bacteroidota</taxon>
        <taxon>Saprospiria</taxon>
        <taxon>Saprospirales</taxon>
        <taxon>Haliscomenobacteraceae</taxon>
        <taxon>Portibacter</taxon>
    </lineage>
</organism>
<comment type="similarity">
    <text evidence="1">Belongs to the NAD(P)-dependent epimerase/dehydratase family.</text>
</comment>
<name>A0AA37SPR8_9BACT</name>
<evidence type="ECO:0000313" key="4">
    <source>
        <dbReference type="Proteomes" id="UP001156666"/>
    </source>
</evidence>
<protein>
    <submittedName>
        <fullName evidence="3">L-threonine 3-dehydrogenase</fullName>
    </submittedName>
</protein>
<gene>
    <name evidence="3" type="primary">ltd</name>
    <name evidence="3" type="ORF">GCM10007940_31270</name>
</gene>
<dbReference type="Gene3D" id="3.40.50.720">
    <property type="entry name" value="NAD(P)-binding Rossmann-like Domain"/>
    <property type="match status" value="1"/>
</dbReference>
<dbReference type="InterPro" id="IPR036291">
    <property type="entry name" value="NAD(P)-bd_dom_sf"/>
</dbReference>
<dbReference type="GO" id="GO:0006567">
    <property type="term" value="P:L-threonine catabolic process"/>
    <property type="evidence" value="ECO:0007669"/>
    <property type="project" value="TreeGrafter"/>
</dbReference>
<reference evidence="3" key="1">
    <citation type="journal article" date="2014" name="Int. J. Syst. Evol. Microbiol.">
        <title>Complete genome sequence of Corynebacterium casei LMG S-19264T (=DSM 44701T), isolated from a smear-ripened cheese.</title>
        <authorList>
            <consortium name="US DOE Joint Genome Institute (JGI-PGF)"/>
            <person name="Walter F."/>
            <person name="Albersmeier A."/>
            <person name="Kalinowski J."/>
            <person name="Ruckert C."/>
        </authorList>
    </citation>
    <scope>NUCLEOTIDE SEQUENCE</scope>
    <source>
        <strain evidence="3">NBRC 108769</strain>
    </source>
</reference>
<evidence type="ECO:0000259" key="2">
    <source>
        <dbReference type="Pfam" id="PF01370"/>
    </source>
</evidence>
<dbReference type="PANTHER" id="PTHR42687">
    <property type="entry name" value="L-THREONINE 3-DEHYDROGENASE"/>
    <property type="match status" value="1"/>
</dbReference>
<evidence type="ECO:0000256" key="1">
    <source>
        <dbReference type="ARBA" id="ARBA00007637"/>
    </source>
</evidence>
<feature type="domain" description="NAD-dependent epimerase/dehydratase" evidence="2">
    <location>
        <begin position="6"/>
        <end position="230"/>
    </location>
</feature>
<dbReference type="AlphaFoldDB" id="A0AA37SPR8"/>